<dbReference type="RefSeq" id="WP_197915044.1">
    <property type="nucleotide sequence ID" value="NZ_CP065628.1"/>
</dbReference>
<dbReference type="InterPro" id="IPR012338">
    <property type="entry name" value="Beta-lactam/transpept-like"/>
</dbReference>
<dbReference type="Proteomes" id="UP000594774">
    <property type="component" value="Chromosome"/>
</dbReference>
<keyword evidence="7" id="KW-0378">Hydrolase</keyword>
<evidence type="ECO:0000256" key="2">
    <source>
        <dbReference type="ARBA" id="ARBA00007739"/>
    </source>
</evidence>
<dbReference type="InterPro" id="IPR050396">
    <property type="entry name" value="Glycosyltr_51/Transpeptidase"/>
</dbReference>
<feature type="compositionally biased region" description="Acidic residues" evidence="14">
    <location>
        <begin position="760"/>
        <end position="774"/>
    </location>
</feature>
<protein>
    <submittedName>
        <fullName evidence="18">Penicillin-binding protein</fullName>
    </submittedName>
</protein>
<evidence type="ECO:0000256" key="9">
    <source>
        <dbReference type="ARBA" id="ARBA00022984"/>
    </source>
</evidence>
<evidence type="ECO:0000313" key="20">
    <source>
        <dbReference type="Proteomes" id="UP000594774"/>
    </source>
</evidence>
<dbReference type="GO" id="GO:0009002">
    <property type="term" value="F:serine-type D-Ala-D-Ala carboxypeptidase activity"/>
    <property type="evidence" value="ECO:0007669"/>
    <property type="project" value="UniProtKB-EC"/>
</dbReference>
<keyword evidence="3" id="KW-0121">Carboxypeptidase</keyword>
<evidence type="ECO:0000256" key="1">
    <source>
        <dbReference type="ARBA" id="ARBA00007090"/>
    </source>
</evidence>
<evidence type="ECO:0000259" key="16">
    <source>
        <dbReference type="Pfam" id="PF00905"/>
    </source>
</evidence>
<dbReference type="InterPro" id="IPR023346">
    <property type="entry name" value="Lysozyme-like_dom_sf"/>
</dbReference>
<keyword evidence="10" id="KW-0511">Multifunctional enzyme</keyword>
<keyword evidence="9" id="KW-0573">Peptidoglycan synthesis</keyword>
<dbReference type="SUPFAM" id="SSF56601">
    <property type="entry name" value="beta-lactamase/transpeptidase-like"/>
    <property type="match status" value="1"/>
</dbReference>
<dbReference type="GO" id="GO:0008955">
    <property type="term" value="F:peptidoglycan glycosyltransferase activity"/>
    <property type="evidence" value="ECO:0007669"/>
    <property type="project" value="UniProtKB-EC"/>
</dbReference>
<evidence type="ECO:0000313" key="18">
    <source>
        <dbReference type="EMBL" id="QPR31324.1"/>
    </source>
</evidence>
<dbReference type="Gene3D" id="1.10.3810.10">
    <property type="entry name" value="Biosynthetic peptidoglycan transglycosylase-like"/>
    <property type="match status" value="1"/>
</dbReference>
<feature type="compositionally biased region" description="Gly residues" evidence="14">
    <location>
        <begin position="781"/>
        <end position="797"/>
    </location>
</feature>
<evidence type="ECO:0000259" key="17">
    <source>
        <dbReference type="Pfam" id="PF00912"/>
    </source>
</evidence>
<evidence type="ECO:0000256" key="3">
    <source>
        <dbReference type="ARBA" id="ARBA00022645"/>
    </source>
</evidence>
<evidence type="ECO:0000256" key="14">
    <source>
        <dbReference type="SAM" id="MobiDB-lite"/>
    </source>
</evidence>
<dbReference type="AlphaFoldDB" id="A0AB37GBD9"/>
<comment type="catalytic activity">
    <reaction evidence="12">
        <text>Preferential cleavage: (Ac)2-L-Lys-D-Ala-|-D-Ala. Also transpeptidation of peptidyl-alanyl moieties that are N-acyl substituents of D-alanine.</text>
        <dbReference type="EC" id="3.4.16.4"/>
    </reaction>
</comment>
<keyword evidence="21" id="KW-1185">Reference proteome</keyword>
<feature type="transmembrane region" description="Helical" evidence="15">
    <location>
        <begin position="115"/>
        <end position="139"/>
    </location>
</feature>
<dbReference type="EMBL" id="CP065628">
    <property type="protein sequence ID" value="QPR31324.1"/>
    <property type="molecule type" value="Genomic_DNA"/>
</dbReference>
<comment type="catalytic activity">
    <reaction evidence="13">
        <text>[GlcNAc-(1-&gt;4)-Mur2Ac(oyl-L-Ala-gamma-D-Glu-L-Lys-D-Ala-D-Ala)](n)-di-trans,octa-cis-undecaprenyl diphosphate + beta-D-GlcNAc-(1-&gt;4)-Mur2Ac(oyl-L-Ala-gamma-D-Glu-L-Lys-D-Ala-D-Ala)-di-trans,octa-cis-undecaprenyl diphosphate = [GlcNAc-(1-&gt;4)-Mur2Ac(oyl-L-Ala-gamma-D-Glu-L-Lys-D-Ala-D-Ala)](n+1)-di-trans,octa-cis-undecaprenyl diphosphate + di-trans,octa-cis-undecaprenyl diphosphate + H(+)</text>
        <dbReference type="Rhea" id="RHEA:23708"/>
        <dbReference type="Rhea" id="RHEA-COMP:9602"/>
        <dbReference type="Rhea" id="RHEA-COMP:9603"/>
        <dbReference type="ChEBI" id="CHEBI:15378"/>
        <dbReference type="ChEBI" id="CHEBI:58405"/>
        <dbReference type="ChEBI" id="CHEBI:60033"/>
        <dbReference type="ChEBI" id="CHEBI:78435"/>
        <dbReference type="EC" id="2.4.99.28"/>
    </reaction>
</comment>
<feature type="region of interest" description="Disordered" evidence="14">
    <location>
        <begin position="1"/>
        <end position="110"/>
    </location>
</feature>
<dbReference type="FunFam" id="1.10.3810.10:FF:000001">
    <property type="entry name" value="Penicillin-binding protein 1A"/>
    <property type="match status" value="1"/>
</dbReference>
<dbReference type="GO" id="GO:0008360">
    <property type="term" value="P:regulation of cell shape"/>
    <property type="evidence" value="ECO:0007669"/>
    <property type="project" value="UniProtKB-KW"/>
</dbReference>
<evidence type="ECO:0000256" key="15">
    <source>
        <dbReference type="SAM" id="Phobius"/>
    </source>
</evidence>
<proteinExistence type="inferred from homology"/>
<dbReference type="PANTHER" id="PTHR32282:SF34">
    <property type="entry name" value="PENICILLIN-BINDING PROTEIN 1A"/>
    <property type="match status" value="1"/>
</dbReference>
<evidence type="ECO:0000256" key="5">
    <source>
        <dbReference type="ARBA" id="ARBA00022676"/>
    </source>
</evidence>
<dbReference type="InterPro" id="IPR001460">
    <property type="entry name" value="PCN-bd_Tpept"/>
</dbReference>
<evidence type="ECO:0000256" key="6">
    <source>
        <dbReference type="ARBA" id="ARBA00022679"/>
    </source>
</evidence>
<dbReference type="Pfam" id="PF00912">
    <property type="entry name" value="Transgly"/>
    <property type="match status" value="1"/>
</dbReference>
<evidence type="ECO:0000313" key="19">
    <source>
        <dbReference type="EMBL" id="QQB83204.1"/>
    </source>
</evidence>
<dbReference type="GO" id="GO:0071555">
    <property type="term" value="P:cell wall organization"/>
    <property type="evidence" value="ECO:0007669"/>
    <property type="project" value="UniProtKB-KW"/>
</dbReference>
<dbReference type="Gene3D" id="3.40.710.10">
    <property type="entry name" value="DD-peptidase/beta-lactamase superfamily"/>
    <property type="match status" value="1"/>
</dbReference>
<dbReference type="Pfam" id="PF00905">
    <property type="entry name" value="Transpeptidase"/>
    <property type="match status" value="1"/>
</dbReference>
<comment type="similarity">
    <text evidence="2">In the N-terminal section; belongs to the glycosyltransferase 51 family.</text>
</comment>
<comment type="similarity">
    <text evidence="1">In the C-terminal section; belongs to the transpeptidase family.</text>
</comment>
<dbReference type="InterPro" id="IPR001264">
    <property type="entry name" value="Glyco_trans_51"/>
</dbReference>
<evidence type="ECO:0000256" key="12">
    <source>
        <dbReference type="ARBA" id="ARBA00034000"/>
    </source>
</evidence>
<keyword evidence="8" id="KW-0133">Cell shape</keyword>
<evidence type="ECO:0000256" key="11">
    <source>
        <dbReference type="ARBA" id="ARBA00023316"/>
    </source>
</evidence>
<dbReference type="GO" id="GO:0009252">
    <property type="term" value="P:peptidoglycan biosynthetic process"/>
    <property type="evidence" value="ECO:0007669"/>
    <property type="project" value="UniProtKB-KW"/>
</dbReference>
<feature type="compositionally biased region" description="Gly residues" evidence="14">
    <location>
        <begin position="806"/>
        <end position="828"/>
    </location>
</feature>
<dbReference type="GO" id="GO:0006508">
    <property type="term" value="P:proteolysis"/>
    <property type="evidence" value="ECO:0007669"/>
    <property type="project" value="UniProtKB-KW"/>
</dbReference>
<keyword evidence="15" id="KW-0472">Membrane</keyword>
<keyword evidence="4" id="KW-0645">Protease</keyword>
<evidence type="ECO:0000256" key="4">
    <source>
        <dbReference type="ARBA" id="ARBA00022670"/>
    </source>
</evidence>
<accession>A0AB37GBD9</accession>
<name>A0AB37GBD9_CORAY</name>
<evidence type="ECO:0000256" key="8">
    <source>
        <dbReference type="ARBA" id="ARBA00022960"/>
    </source>
</evidence>
<dbReference type="GO" id="GO:0008658">
    <property type="term" value="F:penicillin binding"/>
    <property type="evidence" value="ECO:0007669"/>
    <property type="project" value="InterPro"/>
</dbReference>
<feature type="domain" description="Penicillin-binding protein transpeptidase" evidence="16">
    <location>
        <begin position="431"/>
        <end position="691"/>
    </location>
</feature>
<feature type="region of interest" description="Disordered" evidence="14">
    <location>
        <begin position="732"/>
        <end position="828"/>
    </location>
</feature>
<sequence>MSNDRPDSPGGPNSPHEGQGSNSSGEWWDQPDADSFNTHAHSDDASLDDDSSDSIDAVSVGGNDEGLATGSEMTSASEPDPEKGQYAPDDHEPDDHEEESSMAQEEQPTDNKRRILAWLGLAVALVVLLPVVVFGVAYATTDVPEPEELANSQIAVIYDRSGEKEITRIVPEGGNRSNITIDKVPDAVRNAVLAAEDRDFYTNPGFSLTGYARAALGVVTGNSSAGGGSTITQQYVKNAVVGNERTLTRKAKELVMSAKMAREWTKDEILEAYLNTIYFGRNAYGIAAASKAYFGKEVGELNAEEGAVLAASIQRPSALDPWTNRPEAEQRWNYVLDGLVEMNIVSPQDRAGMQYPETIDPALAPKQAPEPGPAAMIKNQVLAELEREGISEQEVNTGGLRITTTIDPTVQQAALDAMENYVDQSTGLRAAIVSVEPKTGAVRAYYGGDDPTGWDYANSGLQTGSTFKIFALAAALDQGIPLTAQYSSAPVQSGNVTLHNDGGAGGGVLPLYESLKQSLNTPFIRLQRDLKNGPDDTAKMAHRLGVAESIPGIEKTLMDDNGHSQDGIALGQYLSRPLDMAVGLATLTNDGVYQQTHFVEKVENSKGEIVYESNADKGDRRVSKAVATNMISAMEPIAGYSNKPLSGGRPSAAKTGTTQLGDTGQNKDAWMIGSTPQLSTAVWVGNVDGSALYNAYGGIMYGSQTPGDLWKYTMDNALANKDFEYFTKPESIGGVAGAPQYQAPSTSDYGYDQGYAPEVTQEESVEDSAPESSEEQPAPVPGGGDGGGTGGGIGGGIADLLPIPIPGGGGLGGGNEGGGDSGNTEGGE</sequence>
<dbReference type="EMBL" id="CP066023">
    <property type="protein sequence ID" value="QQB83204.1"/>
    <property type="molecule type" value="Genomic_DNA"/>
</dbReference>
<evidence type="ECO:0000256" key="10">
    <source>
        <dbReference type="ARBA" id="ARBA00023268"/>
    </source>
</evidence>
<evidence type="ECO:0000256" key="7">
    <source>
        <dbReference type="ARBA" id="ARBA00022801"/>
    </source>
</evidence>
<keyword evidence="11" id="KW-0961">Cell wall biogenesis/degradation</keyword>
<dbReference type="InterPro" id="IPR036950">
    <property type="entry name" value="PBP_transglycosylase"/>
</dbReference>
<keyword evidence="15" id="KW-0812">Transmembrane</keyword>
<keyword evidence="5" id="KW-0328">Glycosyltransferase</keyword>
<feature type="compositionally biased region" description="Polar residues" evidence="14">
    <location>
        <begin position="654"/>
        <end position="665"/>
    </location>
</feature>
<organism evidence="18 20">
    <name type="scientific">Corynebacterium amycolatum</name>
    <dbReference type="NCBI Taxonomy" id="43765"/>
    <lineage>
        <taxon>Bacteria</taxon>
        <taxon>Bacillati</taxon>
        <taxon>Actinomycetota</taxon>
        <taxon>Actinomycetes</taxon>
        <taxon>Mycobacteriales</taxon>
        <taxon>Corynebacteriaceae</taxon>
        <taxon>Corynebacterium</taxon>
    </lineage>
</organism>
<evidence type="ECO:0000256" key="13">
    <source>
        <dbReference type="ARBA" id="ARBA00049902"/>
    </source>
</evidence>
<feature type="domain" description="Glycosyl transferase family 51" evidence="17">
    <location>
        <begin position="165"/>
        <end position="338"/>
    </location>
</feature>
<dbReference type="SUPFAM" id="SSF53955">
    <property type="entry name" value="Lysozyme-like"/>
    <property type="match status" value="1"/>
</dbReference>
<dbReference type="GO" id="GO:0030288">
    <property type="term" value="C:outer membrane-bounded periplasmic space"/>
    <property type="evidence" value="ECO:0007669"/>
    <property type="project" value="TreeGrafter"/>
</dbReference>
<feature type="compositionally biased region" description="Basic and acidic residues" evidence="14">
    <location>
        <begin position="80"/>
        <end position="94"/>
    </location>
</feature>
<gene>
    <name evidence="18" type="ORF">I6G95_02345</name>
    <name evidence="19" type="ORF">I6H48_02945</name>
</gene>
<dbReference type="Proteomes" id="UP000595198">
    <property type="component" value="Chromosome"/>
</dbReference>
<dbReference type="PANTHER" id="PTHR32282">
    <property type="entry name" value="BINDING PROTEIN TRANSPEPTIDASE, PUTATIVE-RELATED"/>
    <property type="match status" value="1"/>
</dbReference>
<keyword evidence="15" id="KW-1133">Transmembrane helix</keyword>
<keyword evidence="6" id="KW-0808">Transferase</keyword>
<feature type="region of interest" description="Disordered" evidence="14">
    <location>
        <begin position="642"/>
        <end position="665"/>
    </location>
</feature>
<evidence type="ECO:0000313" key="21">
    <source>
        <dbReference type="Proteomes" id="UP000595198"/>
    </source>
</evidence>
<reference evidence="20 21" key="1">
    <citation type="submission" date="2020-12" db="EMBL/GenBank/DDBJ databases">
        <title>FDA dAtabase for Regulatory Grade micrObial Sequences (FDA-ARGOS): Supporting development and validation of Infectious Disease Dx tests.</title>
        <authorList>
            <person name="Sproer C."/>
            <person name="Gronow S."/>
            <person name="Severitt S."/>
            <person name="Schroder I."/>
            <person name="Tallon L."/>
            <person name="Sadzewicz L."/>
            <person name="Zhao X."/>
            <person name="Boylan J."/>
            <person name="Ott S."/>
            <person name="Bowen H."/>
            <person name="Vavikolanu K."/>
            <person name="Mehta A."/>
            <person name="Aluvathingal J."/>
            <person name="Nadendla S."/>
            <person name="Lowell S."/>
            <person name="Myers T."/>
            <person name="Yan Y."/>
            <person name="Sichtig H."/>
        </authorList>
    </citation>
    <scope>NUCLEOTIDE SEQUENCE [LARGE SCALE GENOMIC DNA]</scope>
    <source>
        <strain evidence="18 20">FDAARGOS_938</strain>
        <strain evidence="19 21">FDAARGOS_991</strain>
    </source>
</reference>